<dbReference type="GO" id="GO:0030515">
    <property type="term" value="F:snoRNA binding"/>
    <property type="evidence" value="ECO:0007669"/>
    <property type="project" value="InterPro"/>
</dbReference>
<dbReference type="GO" id="GO:0042254">
    <property type="term" value="P:ribosome biogenesis"/>
    <property type="evidence" value="ECO:0007669"/>
    <property type="project" value="UniProtKB-KW"/>
</dbReference>
<feature type="compositionally biased region" description="Basic and acidic residues" evidence="5">
    <location>
        <begin position="592"/>
        <end position="618"/>
    </location>
</feature>
<dbReference type="SUPFAM" id="SSF89124">
    <property type="entry name" value="Nop domain"/>
    <property type="match status" value="1"/>
</dbReference>
<dbReference type="PANTHER" id="PTHR10894:SF1">
    <property type="entry name" value="NUCLEOLAR PROTEIN 58"/>
    <property type="match status" value="1"/>
</dbReference>
<evidence type="ECO:0000256" key="1">
    <source>
        <dbReference type="ARBA" id="ARBA00004604"/>
    </source>
</evidence>
<dbReference type="InterPro" id="IPR045056">
    <property type="entry name" value="Nop56/Nop58"/>
</dbReference>
<evidence type="ECO:0000256" key="2">
    <source>
        <dbReference type="ARBA" id="ARBA00009211"/>
    </source>
</evidence>
<proteinExistence type="inferred from homology"/>
<dbReference type="InterPro" id="IPR036070">
    <property type="entry name" value="Nop_dom_sf"/>
</dbReference>
<dbReference type="AlphaFoldDB" id="A0A0V0RL59"/>
<dbReference type="Gene3D" id="1.10.287.4070">
    <property type="match status" value="1"/>
</dbReference>
<dbReference type="SMART" id="SM00931">
    <property type="entry name" value="NOSIC"/>
    <property type="match status" value="1"/>
</dbReference>
<dbReference type="InterPro" id="IPR042239">
    <property type="entry name" value="Nop_C"/>
</dbReference>
<accession>A0A0V0RL59</accession>
<evidence type="ECO:0000259" key="6">
    <source>
        <dbReference type="PROSITE" id="PS51358"/>
    </source>
</evidence>
<dbReference type="InterPro" id="IPR012974">
    <property type="entry name" value="NOP58/56_N"/>
</dbReference>
<dbReference type="PROSITE" id="PS51358">
    <property type="entry name" value="NOP"/>
    <property type="match status" value="1"/>
</dbReference>
<dbReference type="OrthoDB" id="5945655at2759"/>
<comment type="similarity">
    <text evidence="2">Belongs to the NOP5/NOP56 family.</text>
</comment>
<feature type="compositionally biased region" description="Basic and acidic residues" evidence="5">
    <location>
        <begin position="649"/>
        <end position="659"/>
    </location>
</feature>
<keyword evidence="4" id="KW-0539">Nucleus</keyword>
<dbReference type="FunFam" id="1.10.287.4070:FF:000001">
    <property type="entry name" value="Probable Nucleolar protein 58"/>
    <property type="match status" value="1"/>
</dbReference>
<keyword evidence="8" id="KW-1185">Reference proteome</keyword>
<sequence>MLLLYETASGYAIFRISEKFNLMKVDDLWSEFESPDKARQFVQLVNFRKFSDINQSLKSTMDIMENKCSKPLKKVIKKFVLPEMQEKLAVADAKLGNLIQEKFPGISCLSNSKITELFRGVRSNLNALLVDIPRRELENMAVALAHNMSRHKLKFTAEKIDMMIVQAIGLHDDLDRELNNYAMRCREWYGWHFPELGKCISDHLLYAQIVERIGFRECAPMTNLSDLLSEDLQKKVKKMSLHSLGTEISTTDLKSIKLLCKQIIEISKYRTELGNYLRARMFSLAPNLASLTGEIIGARLIARAGSLLGLSKMSASTIQIIGAEKALFRAIKTKRDTPKYGLIYHAQIISTVPQKLKGKVARMLANKATLAVRYDALSEHTDDGDMNILGLEQRAILEKRIKALETAVVGAHQATKTKKVRFREAPYIIHGGGEFYDTSADFTLPRKRKHENDNTSDFIETKKLKLTSILKDEKKERSKKLTIQKHQLTEEAEGYKVDKKIKKEKHLKEEESVLMEQTAVESFVEQEEMVESSVIVEEDSDKKKKKKRKKRTSDSADITLESVEALGEIKTEPQLEIVQDVNVKKKKRKRKSGEDIESSEKKITVKEEKEKEEKRKDDDDNVEEEDTDSKNLSQELSVKSKKKKKMKKQQIEEEQHLYGEEEEETGEESKLNLSTQSKGNFSSNGASQIKRNDDNE</sequence>
<feature type="region of interest" description="Disordered" evidence="5">
    <location>
        <begin position="530"/>
        <end position="696"/>
    </location>
</feature>
<protein>
    <submittedName>
        <fullName evidence="7">Nucleolar protein 58</fullName>
    </submittedName>
</protein>
<dbReference type="EMBL" id="JYDL01000144">
    <property type="protein sequence ID" value="KRX14965.1"/>
    <property type="molecule type" value="Genomic_DNA"/>
</dbReference>
<name>A0A0V0RL59_9BILA</name>
<evidence type="ECO:0000256" key="5">
    <source>
        <dbReference type="SAM" id="MobiDB-lite"/>
    </source>
</evidence>
<evidence type="ECO:0000256" key="3">
    <source>
        <dbReference type="ARBA" id="ARBA00022517"/>
    </source>
</evidence>
<evidence type="ECO:0000313" key="8">
    <source>
        <dbReference type="Proteomes" id="UP000054630"/>
    </source>
</evidence>
<dbReference type="InterPro" id="IPR012976">
    <property type="entry name" value="NOSIC"/>
</dbReference>
<feature type="compositionally biased region" description="Basic residues" evidence="5">
    <location>
        <begin position="639"/>
        <end position="648"/>
    </location>
</feature>
<dbReference type="GO" id="GO:0032040">
    <property type="term" value="C:small-subunit processome"/>
    <property type="evidence" value="ECO:0007669"/>
    <property type="project" value="InterPro"/>
</dbReference>
<dbReference type="PANTHER" id="PTHR10894">
    <property type="entry name" value="NUCLEOLAR PROTEIN 5 NUCLEOLAR PROTEIN NOP5 NOP58"/>
    <property type="match status" value="1"/>
</dbReference>
<evidence type="ECO:0000313" key="7">
    <source>
        <dbReference type="EMBL" id="KRX14965.1"/>
    </source>
</evidence>
<reference evidence="7 8" key="1">
    <citation type="submission" date="2015-01" db="EMBL/GenBank/DDBJ databases">
        <title>Evolution of Trichinella species and genotypes.</title>
        <authorList>
            <person name="Korhonen P.K."/>
            <person name="Edoardo P."/>
            <person name="Giuseppe L.R."/>
            <person name="Gasser R.B."/>
        </authorList>
    </citation>
    <scope>NUCLEOTIDE SEQUENCE [LARGE SCALE GENOMIC DNA]</scope>
    <source>
        <strain evidence="7">ISS37</strain>
    </source>
</reference>
<dbReference type="GO" id="GO:0031428">
    <property type="term" value="C:box C/D methylation guide snoRNP complex"/>
    <property type="evidence" value="ECO:0007669"/>
    <property type="project" value="InterPro"/>
</dbReference>
<feature type="compositionally biased region" description="Polar residues" evidence="5">
    <location>
        <begin position="671"/>
        <end position="689"/>
    </location>
</feature>
<evidence type="ECO:0000256" key="4">
    <source>
        <dbReference type="ARBA" id="ARBA00023242"/>
    </source>
</evidence>
<feature type="domain" description="Nop" evidence="6">
    <location>
        <begin position="284"/>
        <end position="406"/>
    </location>
</feature>
<dbReference type="Pfam" id="PF01798">
    <property type="entry name" value="Nop"/>
    <property type="match status" value="1"/>
</dbReference>
<dbReference type="InterPro" id="IPR002687">
    <property type="entry name" value="Nop_dom"/>
</dbReference>
<comment type="subcellular location">
    <subcellularLocation>
        <location evidence="1">Nucleus</location>
        <location evidence="1">Nucleolus</location>
    </subcellularLocation>
</comment>
<dbReference type="Proteomes" id="UP000054630">
    <property type="component" value="Unassembled WGS sequence"/>
</dbReference>
<dbReference type="Pfam" id="PF08156">
    <property type="entry name" value="NOP5NT"/>
    <property type="match status" value="1"/>
</dbReference>
<keyword evidence="3" id="KW-0690">Ribosome biogenesis</keyword>
<organism evidence="7 8">
    <name type="scientific">Trichinella nelsoni</name>
    <dbReference type="NCBI Taxonomy" id="6336"/>
    <lineage>
        <taxon>Eukaryota</taxon>
        <taxon>Metazoa</taxon>
        <taxon>Ecdysozoa</taxon>
        <taxon>Nematoda</taxon>
        <taxon>Enoplea</taxon>
        <taxon>Dorylaimia</taxon>
        <taxon>Trichinellida</taxon>
        <taxon>Trichinellidae</taxon>
        <taxon>Trichinella</taxon>
    </lineage>
</organism>
<dbReference type="Gene3D" id="1.10.246.90">
    <property type="entry name" value="Nop domain"/>
    <property type="match status" value="1"/>
</dbReference>
<gene>
    <name evidence="7" type="primary">lin-44</name>
    <name evidence="7" type="ORF">T07_465</name>
</gene>
<comment type="caution">
    <text evidence="7">The sequence shown here is derived from an EMBL/GenBank/DDBJ whole genome shotgun (WGS) entry which is preliminary data.</text>
</comment>